<evidence type="ECO:0000259" key="1">
    <source>
        <dbReference type="Pfam" id="PF06568"/>
    </source>
</evidence>
<dbReference type="Pfam" id="PF06568">
    <property type="entry name" value="YjiS-like"/>
    <property type="match status" value="1"/>
</dbReference>
<feature type="domain" description="YjiS-like" evidence="1">
    <location>
        <begin position="54"/>
        <end position="89"/>
    </location>
</feature>
<gene>
    <name evidence="2" type="ORF">BXY53_2027</name>
</gene>
<name>A0A397Q7F3_9HYPH</name>
<proteinExistence type="predicted"/>
<keyword evidence="3" id="KW-1185">Reference proteome</keyword>
<evidence type="ECO:0000313" key="2">
    <source>
        <dbReference type="EMBL" id="RIA56913.1"/>
    </source>
</evidence>
<reference evidence="2 3" key="1">
    <citation type="submission" date="2018-08" db="EMBL/GenBank/DDBJ databases">
        <title>Genomic Encyclopedia of Archaeal and Bacterial Type Strains, Phase II (KMG-II): from individual species to whole genera.</title>
        <authorList>
            <person name="Goeker M."/>
        </authorList>
    </citation>
    <scope>NUCLEOTIDE SEQUENCE [LARGE SCALE GENOMIC DNA]</scope>
    <source>
        <strain evidence="2 3">DSM 5002</strain>
    </source>
</reference>
<dbReference type="Proteomes" id="UP000266273">
    <property type="component" value="Unassembled WGS sequence"/>
</dbReference>
<dbReference type="InterPro" id="IPR009506">
    <property type="entry name" value="YjiS-like"/>
</dbReference>
<sequence length="148" mass="16633">MEYPNGLRRTSSHQPYIRAAHQARSAEFYRLIGMAARSIAAAVGALSSPLARGVRHLNRERRLRAAKRELQALDDRLLADMGISRDDIDEVVRNGRPTPNIAAEQAHPHEAKRAAEVVELRREPDLMGALIIHGPWGRYSDRRRNDAA</sequence>
<evidence type="ECO:0000313" key="3">
    <source>
        <dbReference type="Proteomes" id="UP000266273"/>
    </source>
</evidence>
<dbReference type="AlphaFoldDB" id="A0A397Q7F3"/>
<organism evidence="2 3">
    <name type="scientific">Dichotomicrobium thermohalophilum</name>
    <dbReference type="NCBI Taxonomy" id="933063"/>
    <lineage>
        <taxon>Bacteria</taxon>
        <taxon>Pseudomonadati</taxon>
        <taxon>Pseudomonadota</taxon>
        <taxon>Alphaproteobacteria</taxon>
        <taxon>Hyphomicrobiales</taxon>
        <taxon>Hyphomicrobiaceae</taxon>
        <taxon>Dichotomicrobium</taxon>
    </lineage>
</organism>
<accession>A0A397Q7F3</accession>
<comment type="caution">
    <text evidence="2">The sequence shown here is derived from an EMBL/GenBank/DDBJ whole genome shotgun (WGS) entry which is preliminary data.</text>
</comment>
<dbReference type="EMBL" id="QXDF01000001">
    <property type="protein sequence ID" value="RIA56913.1"/>
    <property type="molecule type" value="Genomic_DNA"/>
</dbReference>
<dbReference type="RefSeq" id="WP_210209183.1">
    <property type="nucleotide sequence ID" value="NZ_QXDF01000001.1"/>
</dbReference>
<protein>
    <submittedName>
        <fullName evidence="2">Uncharacterized protein DUF1127</fullName>
    </submittedName>
</protein>